<dbReference type="AlphaFoldDB" id="E3N825"/>
<gene>
    <name evidence="2" type="ORF">CRE_16313</name>
</gene>
<feature type="compositionally biased region" description="Basic and acidic residues" evidence="1">
    <location>
        <begin position="1"/>
        <end position="10"/>
    </location>
</feature>
<name>E3N825_CAERE</name>
<dbReference type="EMBL" id="DS268553">
    <property type="protein sequence ID" value="EFO89237.1"/>
    <property type="molecule type" value="Genomic_DNA"/>
</dbReference>
<feature type="region of interest" description="Disordered" evidence="1">
    <location>
        <begin position="1"/>
        <end position="73"/>
    </location>
</feature>
<organism evidence="3">
    <name type="scientific">Caenorhabditis remanei</name>
    <name type="common">Caenorhabditis vulgaris</name>
    <dbReference type="NCBI Taxonomy" id="31234"/>
    <lineage>
        <taxon>Eukaryota</taxon>
        <taxon>Metazoa</taxon>
        <taxon>Ecdysozoa</taxon>
        <taxon>Nematoda</taxon>
        <taxon>Chromadorea</taxon>
        <taxon>Rhabditida</taxon>
        <taxon>Rhabditina</taxon>
        <taxon>Rhabditomorpha</taxon>
        <taxon>Rhabditoidea</taxon>
        <taxon>Rhabditidae</taxon>
        <taxon>Peloderinae</taxon>
        <taxon>Caenorhabditis</taxon>
    </lineage>
</organism>
<protein>
    <submittedName>
        <fullName evidence="2">Uncharacterized protein</fullName>
    </submittedName>
</protein>
<dbReference type="HOGENOM" id="CLU_138760_1_0_1"/>
<dbReference type="RefSeq" id="XP_003095440.2">
    <property type="nucleotide sequence ID" value="XM_003095392.2"/>
</dbReference>
<sequence>MVFQRWDDLSAKPQPKTKILPWDGDNCMDASPGECEEKPIKIQQSRKRDAKGDVDQKNPSKKKRGNEDVDEAAKRREWLRGKAKEAVIPEEKAAQLKPEYLFKETGPLVIHLCHACRIYNSKRPMNQLGDGMAELPLGMCTVCRHFLIQQHTMKFYHHDLPSLKKKELL</sequence>
<dbReference type="KEGG" id="crq:GCK72_015322"/>
<reference evidence="2" key="1">
    <citation type="submission" date="2007-07" db="EMBL/GenBank/DDBJ databases">
        <title>PCAP assembly of the Caenorhabditis remanei genome.</title>
        <authorList>
            <consortium name="The Caenorhabditis remanei Sequencing Consortium"/>
            <person name="Wilson R.K."/>
        </authorList>
    </citation>
    <scope>NUCLEOTIDE SEQUENCE [LARGE SCALE GENOMIC DNA]</scope>
    <source>
        <strain evidence="2">PB4641</strain>
    </source>
</reference>
<evidence type="ECO:0000256" key="1">
    <source>
        <dbReference type="SAM" id="MobiDB-lite"/>
    </source>
</evidence>
<feature type="compositionally biased region" description="Basic and acidic residues" evidence="1">
    <location>
        <begin position="35"/>
        <end position="58"/>
    </location>
</feature>
<dbReference type="Proteomes" id="UP000008281">
    <property type="component" value="Unassembled WGS sequence"/>
</dbReference>
<dbReference type="GeneID" id="9827242"/>
<proteinExistence type="predicted"/>
<dbReference type="CTD" id="9827242"/>
<evidence type="ECO:0000313" key="3">
    <source>
        <dbReference type="Proteomes" id="UP000008281"/>
    </source>
</evidence>
<keyword evidence="3" id="KW-1185">Reference proteome</keyword>
<accession>E3N825</accession>
<evidence type="ECO:0000313" key="2">
    <source>
        <dbReference type="EMBL" id="EFO89237.1"/>
    </source>
</evidence>